<feature type="signal peptide" evidence="1">
    <location>
        <begin position="1"/>
        <end position="23"/>
    </location>
</feature>
<gene>
    <name evidence="2" type="ORF">SAMN05216227_102522</name>
</gene>
<name>A0A1H8JFU2_9RHOB</name>
<feature type="chain" id="PRO_5010325600" evidence="1">
    <location>
        <begin position="24"/>
        <end position="104"/>
    </location>
</feature>
<accession>A0A1H8JFU2</accession>
<dbReference type="OrthoDB" id="9810895at2"/>
<dbReference type="EMBL" id="FOCO01000025">
    <property type="protein sequence ID" value="SEN79629.1"/>
    <property type="molecule type" value="Genomic_DNA"/>
</dbReference>
<evidence type="ECO:0000313" key="2">
    <source>
        <dbReference type="EMBL" id="SEN79629.1"/>
    </source>
</evidence>
<keyword evidence="3" id="KW-1185">Reference proteome</keyword>
<dbReference type="Proteomes" id="UP000183002">
    <property type="component" value="Unassembled WGS sequence"/>
</dbReference>
<evidence type="ECO:0000256" key="1">
    <source>
        <dbReference type="SAM" id="SignalP"/>
    </source>
</evidence>
<evidence type="ECO:0000313" key="3">
    <source>
        <dbReference type="Proteomes" id="UP000183002"/>
    </source>
</evidence>
<dbReference type="AlphaFoldDB" id="A0A1H8JFU2"/>
<sequence>MKHTLFALSLGFGALIFVTQANAQPALQCGPRAMVLAQLANTHGETRRSIGLAENNMVMEVFASDTSQSWTITVTTPQGQTCLVASGTGFEGMADALPAKGQPV</sequence>
<dbReference type="STRING" id="1077947.SAMN05216227_102522"/>
<dbReference type="RefSeq" id="WP_050518338.1">
    <property type="nucleotide sequence ID" value="NZ_FOCO01000025.1"/>
</dbReference>
<organism evidence="2 3">
    <name type="scientific">Pseudorhodobacter antarcticus</name>
    <dbReference type="NCBI Taxonomy" id="1077947"/>
    <lineage>
        <taxon>Bacteria</taxon>
        <taxon>Pseudomonadati</taxon>
        <taxon>Pseudomonadota</taxon>
        <taxon>Alphaproteobacteria</taxon>
        <taxon>Rhodobacterales</taxon>
        <taxon>Paracoccaceae</taxon>
        <taxon>Pseudorhodobacter</taxon>
    </lineage>
</organism>
<protein>
    <submittedName>
        <fullName evidence="2">Uncharacterized protein</fullName>
    </submittedName>
</protein>
<keyword evidence="1" id="KW-0732">Signal</keyword>
<reference evidence="2 3" key="1">
    <citation type="submission" date="2016-10" db="EMBL/GenBank/DDBJ databases">
        <authorList>
            <person name="de Groot N.N."/>
        </authorList>
    </citation>
    <scope>NUCLEOTIDE SEQUENCE [LARGE SCALE GENOMIC DNA]</scope>
    <source>
        <strain evidence="2 3">CGMCC 1.10836</strain>
    </source>
</reference>
<proteinExistence type="predicted"/>